<sequence length="191" mass="21985">MKNKKILFPLFVLVALAQLYVPTKMIWDKEDVLDNGVEYKFKTAPIDPSDPFRGKYIVLNYDNNTVKIPHEHDWVRGETIYVSITEDIDGFAKIKSISKEKRGQNEDFVKAEVGFITSFETTELTVNYPFDRFYMEESKAYDAELTYRASQSDTTKTTYALVNVKNGDAVLKDVLIDGIPIRELVKAQQEH</sequence>
<protein>
    <recommendedName>
        <fullName evidence="3">GDYXXLXY protein</fullName>
    </recommendedName>
</protein>
<dbReference type="RefSeq" id="WP_109661054.1">
    <property type="nucleotide sequence ID" value="NZ_QGEG01000001.1"/>
</dbReference>
<proteinExistence type="predicted"/>
<comment type="caution">
    <text evidence="1">The sequence shown here is derived from an EMBL/GenBank/DDBJ whole genome shotgun (WGS) entry which is preliminary data.</text>
</comment>
<accession>A0A316L5Y8</accession>
<dbReference type="OrthoDB" id="4868247at2"/>
<dbReference type="InterPro" id="IPR025833">
    <property type="entry name" value="GDYXXLXY"/>
</dbReference>
<dbReference type="EMBL" id="QGEG01000001">
    <property type="protein sequence ID" value="PWL40329.1"/>
    <property type="molecule type" value="Genomic_DNA"/>
</dbReference>
<evidence type="ECO:0000313" key="1">
    <source>
        <dbReference type="EMBL" id="PWL40329.1"/>
    </source>
</evidence>
<dbReference type="Pfam" id="PF14345">
    <property type="entry name" value="GDYXXLXY"/>
    <property type="match status" value="1"/>
</dbReference>
<evidence type="ECO:0008006" key="3">
    <source>
        <dbReference type="Google" id="ProtNLM"/>
    </source>
</evidence>
<dbReference type="Proteomes" id="UP000245762">
    <property type="component" value="Unassembled WGS sequence"/>
</dbReference>
<dbReference type="AlphaFoldDB" id="A0A316L5Y8"/>
<keyword evidence="2" id="KW-1185">Reference proteome</keyword>
<reference evidence="1 2" key="1">
    <citation type="submission" date="2018-05" db="EMBL/GenBank/DDBJ databases">
        <title>Complete genome sequence of Flagellimonas aquimarina ECD12 isolated from seaweed Ecklonia cava.</title>
        <authorList>
            <person name="Choi S."/>
            <person name="Seong C."/>
        </authorList>
    </citation>
    <scope>NUCLEOTIDE SEQUENCE [LARGE SCALE GENOMIC DNA]</scope>
    <source>
        <strain evidence="1 2">ECD12</strain>
    </source>
</reference>
<gene>
    <name evidence="1" type="ORF">DKG77_05780</name>
</gene>
<organism evidence="1 2">
    <name type="scientific">Flagellimonas aquimarina</name>
    <dbReference type="NCBI Taxonomy" id="2201895"/>
    <lineage>
        <taxon>Bacteria</taxon>
        <taxon>Pseudomonadati</taxon>
        <taxon>Bacteroidota</taxon>
        <taxon>Flavobacteriia</taxon>
        <taxon>Flavobacteriales</taxon>
        <taxon>Flavobacteriaceae</taxon>
        <taxon>Flagellimonas</taxon>
    </lineage>
</organism>
<evidence type="ECO:0000313" key="2">
    <source>
        <dbReference type="Proteomes" id="UP000245762"/>
    </source>
</evidence>
<name>A0A316L5Y8_9FLAO</name>